<keyword evidence="2" id="KW-1185">Reference proteome</keyword>
<dbReference type="Gene3D" id="1.25.40.10">
    <property type="entry name" value="Tetratricopeptide repeat domain"/>
    <property type="match status" value="1"/>
</dbReference>
<comment type="caution">
    <text evidence="1">The sequence shown here is derived from an EMBL/GenBank/DDBJ whole genome shotgun (WGS) entry which is preliminary data.</text>
</comment>
<dbReference type="InterPro" id="IPR011990">
    <property type="entry name" value="TPR-like_helical_dom_sf"/>
</dbReference>
<dbReference type="AlphaFoldDB" id="A0AAW0DVT1"/>
<gene>
    <name evidence="1" type="ORF">R3P38DRAFT_3253522</name>
</gene>
<dbReference type="Proteomes" id="UP001362999">
    <property type="component" value="Unassembled WGS sequence"/>
</dbReference>
<dbReference type="EMBL" id="JAWWNJ010000005">
    <property type="protein sequence ID" value="KAK7055465.1"/>
    <property type="molecule type" value="Genomic_DNA"/>
</dbReference>
<accession>A0AAW0DVT1</accession>
<reference evidence="1 2" key="1">
    <citation type="journal article" date="2024" name="J Genomics">
        <title>Draft genome sequencing and assembly of Favolaschia claudopus CIRM-BRFM 2984 isolated from oak limbs.</title>
        <authorList>
            <person name="Navarro D."/>
            <person name="Drula E."/>
            <person name="Chaduli D."/>
            <person name="Cazenave R."/>
            <person name="Ahrendt S."/>
            <person name="Wang J."/>
            <person name="Lipzen A."/>
            <person name="Daum C."/>
            <person name="Barry K."/>
            <person name="Grigoriev I.V."/>
            <person name="Favel A."/>
            <person name="Rosso M.N."/>
            <person name="Martin F."/>
        </authorList>
    </citation>
    <scope>NUCLEOTIDE SEQUENCE [LARGE SCALE GENOMIC DNA]</scope>
    <source>
        <strain evidence="1 2">CIRM-BRFM 2984</strain>
    </source>
</reference>
<name>A0AAW0DVT1_9AGAR</name>
<sequence length="782" mass="87653">MWNFASRRGVHVHLVKITHHRHHSFRASKVTTYLRSLSLFSQDPLWNLVLALHQPQRTSLTQALNAYNVPLDQFSLWRPALYASDIDKALESSEHPRPLWLVLYLAGYKVRTPAHASGPLLDLSFSHLEAAPSTVQAPMLVVTMIHLARFGLVLPMQRVIDAFLLVPLAEHQQVHFNHLLAAMTAIRDRSPQTGENTVKVLRAMEARQLRLWPRIFSVLLEDRYAALQLTSYLRRRSTAMGVVPTAAQLEQYLRVYAADGAIHDAQRYAAAIRNLGAPPDQASIAASRNNRANTSLVRAQPDAISAFDFLVGLAKQSTRRPFVPRRPSTHPRHLLGKRNVDVYDWTAALSVAAQDAAVDAQSLVRLFVRALPTTAEYRPTAATHTVLIRGLLLRQEWEMAYIYWTRLMRSGITIDEHALEAGLQATTLSFHPAEAFSLLEVYAARADAPLAFPHRTRRPLRLTTGMMNVFMSSLHRILRPDLIFRLWDSMGELYNLRPSPETLRILLDAAQLPHLLDDSFAGQIALLASKNPFRHPSNSNTRQHTRGELIVSLTAQADAPYRSGVWRGRPAAETASNIFAQAVLGAPERLPVAQLDPPAHAVRPHPETDSAAPTLRLGMPPPHFALSAADILDPAGRARFPELLSLRDREWSAYIRLLGMTRRAPEIARALVWMRALEVRPSERTLGVALAFWGEVSVQPPLIAAMAGRGGDEYLKLVQWLGEWCAVVPDERTVGLWRAGINRVRTQRRETVGMGRFVDEKDLWTIGTERNLNNNTDSEEGK</sequence>
<evidence type="ECO:0008006" key="3">
    <source>
        <dbReference type="Google" id="ProtNLM"/>
    </source>
</evidence>
<proteinExistence type="predicted"/>
<protein>
    <recommendedName>
        <fullName evidence="3">Pentatricopeptide repeat-containing protein</fullName>
    </recommendedName>
</protein>
<organism evidence="1 2">
    <name type="scientific">Favolaschia claudopus</name>
    <dbReference type="NCBI Taxonomy" id="2862362"/>
    <lineage>
        <taxon>Eukaryota</taxon>
        <taxon>Fungi</taxon>
        <taxon>Dikarya</taxon>
        <taxon>Basidiomycota</taxon>
        <taxon>Agaricomycotina</taxon>
        <taxon>Agaricomycetes</taxon>
        <taxon>Agaricomycetidae</taxon>
        <taxon>Agaricales</taxon>
        <taxon>Marasmiineae</taxon>
        <taxon>Mycenaceae</taxon>
        <taxon>Favolaschia</taxon>
    </lineage>
</organism>
<evidence type="ECO:0000313" key="2">
    <source>
        <dbReference type="Proteomes" id="UP001362999"/>
    </source>
</evidence>
<evidence type="ECO:0000313" key="1">
    <source>
        <dbReference type="EMBL" id="KAK7055465.1"/>
    </source>
</evidence>